<dbReference type="PROSITE" id="PS50011">
    <property type="entry name" value="PROTEIN_KINASE_DOM"/>
    <property type="match status" value="1"/>
</dbReference>
<dbReference type="GO" id="GO:0005524">
    <property type="term" value="F:ATP binding"/>
    <property type="evidence" value="ECO:0007669"/>
    <property type="project" value="InterPro"/>
</dbReference>
<gene>
    <name evidence="2" type="ORF">R3P38DRAFT_2903139</name>
</gene>
<keyword evidence="2" id="KW-0418">Kinase</keyword>
<evidence type="ECO:0000313" key="3">
    <source>
        <dbReference type="Proteomes" id="UP001362999"/>
    </source>
</evidence>
<dbReference type="PANTHER" id="PTHR44167:SF31">
    <property type="entry name" value="PROTEIN CBG02007"/>
    <property type="match status" value="1"/>
</dbReference>
<dbReference type="GO" id="GO:0005737">
    <property type="term" value="C:cytoplasm"/>
    <property type="evidence" value="ECO:0007669"/>
    <property type="project" value="TreeGrafter"/>
</dbReference>
<dbReference type="EMBL" id="JAWWNJ010000017">
    <property type="protein sequence ID" value="KAK7037878.1"/>
    <property type="molecule type" value="Genomic_DNA"/>
</dbReference>
<feature type="domain" description="Protein kinase" evidence="1">
    <location>
        <begin position="1"/>
        <end position="336"/>
    </location>
</feature>
<organism evidence="2 3">
    <name type="scientific">Favolaschia claudopus</name>
    <dbReference type="NCBI Taxonomy" id="2862362"/>
    <lineage>
        <taxon>Eukaryota</taxon>
        <taxon>Fungi</taxon>
        <taxon>Dikarya</taxon>
        <taxon>Basidiomycota</taxon>
        <taxon>Agaricomycotina</taxon>
        <taxon>Agaricomycetes</taxon>
        <taxon>Agaricomycetidae</taxon>
        <taxon>Agaricales</taxon>
        <taxon>Marasmiineae</taxon>
        <taxon>Mycenaceae</taxon>
        <taxon>Favolaschia</taxon>
    </lineage>
</organism>
<dbReference type="Proteomes" id="UP001362999">
    <property type="component" value="Unassembled WGS sequence"/>
</dbReference>
<dbReference type="GO" id="GO:0005634">
    <property type="term" value="C:nucleus"/>
    <property type="evidence" value="ECO:0007669"/>
    <property type="project" value="TreeGrafter"/>
</dbReference>
<dbReference type="Pfam" id="PF00069">
    <property type="entry name" value="Pkinase"/>
    <property type="match status" value="1"/>
</dbReference>
<comment type="caution">
    <text evidence="2">The sequence shown here is derived from an EMBL/GenBank/DDBJ whole genome shotgun (WGS) entry which is preliminary data.</text>
</comment>
<dbReference type="AlphaFoldDB" id="A0AAW0CIK7"/>
<dbReference type="PANTHER" id="PTHR44167">
    <property type="entry name" value="OVARIAN-SPECIFIC SERINE/THREONINE-PROTEIN KINASE LOK-RELATED"/>
    <property type="match status" value="1"/>
</dbReference>
<dbReference type="InterPro" id="IPR011009">
    <property type="entry name" value="Kinase-like_dom_sf"/>
</dbReference>
<evidence type="ECO:0000313" key="2">
    <source>
        <dbReference type="EMBL" id="KAK7037878.1"/>
    </source>
</evidence>
<keyword evidence="3" id="KW-1185">Reference proteome</keyword>
<name>A0AAW0CIK7_9AGAR</name>
<dbReference type="Gene3D" id="1.10.510.10">
    <property type="entry name" value="Transferase(Phosphotransferase) domain 1"/>
    <property type="match status" value="1"/>
</dbReference>
<dbReference type="GO" id="GO:0004674">
    <property type="term" value="F:protein serine/threonine kinase activity"/>
    <property type="evidence" value="ECO:0007669"/>
    <property type="project" value="TreeGrafter"/>
</dbReference>
<proteinExistence type="predicted"/>
<accession>A0AAW0CIK7</accession>
<keyword evidence="2" id="KW-0808">Transferase</keyword>
<dbReference type="SUPFAM" id="SSF56112">
    <property type="entry name" value="Protein kinase-like (PK-like)"/>
    <property type="match status" value="1"/>
</dbReference>
<sequence>MSTETESQWDNYQPGDFNLPWLACLDLFRSHGLMLWGTPAYEDTAHNARFPRKAAPDPFHPQNDEDFIHRLDVDWAQPHLNRRLGFFQETAFLHLALDRYLRHVMIKAIPTGSKELQIIRELSSHPLRADARNHTIPVLHFISGVSMDFVVQAWWGEHWAWPPFDCAPSRFEMARQLLEGLQFMHDHGIAHGDIHPRNIVWNRSDKRPREVWEPAAGLVKPPFHSLFDFRMAYIDFGAAKKFTADLRLFASNCRPPSKWAAPEQFLDKPYDVCAADVFMLGKVLQGELAEGRQWYNIPDDDTGYSKYDALLVGMTHIDPNMRPTVSLAMSTMQTLLLV</sequence>
<dbReference type="GO" id="GO:0044773">
    <property type="term" value="P:mitotic DNA damage checkpoint signaling"/>
    <property type="evidence" value="ECO:0007669"/>
    <property type="project" value="TreeGrafter"/>
</dbReference>
<evidence type="ECO:0000259" key="1">
    <source>
        <dbReference type="PROSITE" id="PS50011"/>
    </source>
</evidence>
<reference evidence="2 3" key="1">
    <citation type="journal article" date="2024" name="J Genomics">
        <title>Draft genome sequencing and assembly of Favolaschia claudopus CIRM-BRFM 2984 isolated from oak limbs.</title>
        <authorList>
            <person name="Navarro D."/>
            <person name="Drula E."/>
            <person name="Chaduli D."/>
            <person name="Cazenave R."/>
            <person name="Ahrendt S."/>
            <person name="Wang J."/>
            <person name="Lipzen A."/>
            <person name="Daum C."/>
            <person name="Barry K."/>
            <person name="Grigoriev I.V."/>
            <person name="Favel A."/>
            <person name="Rosso M.N."/>
            <person name="Martin F."/>
        </authorList>
    </citation>
    <scope>NUCLEOTIDE SEQUENCE [LARGE SCALE GENOMIC DNA]</scope>
    <source>
        <strain evidence="2 3">CIRM-BRFM 2984</strain>
    </source>
</reference>
<dbReference type="InterPro" id="IPR000719">
    <property type="entry name" value="Prot_kinase_dom"/>
</dbReference>
<dbReference type="SMART" id="SM00220">
    <property type="entry name" value="S_TKc"/>
    <property type="match status" value="1"/>
</dbReference>
<protein>
    <submittedName>
        <fullName evidence="2">Kinase-like domain-containing protein</fullName>
    </submittedName>
</protein>